<organism evidence="1 2">
    <name type="scientific">Gluconobacter morbifer G707</name>
    <dbReference type="NCBI Taxonomy" id="1088869"/>
    <lineage>
        <taxon>Bacteria</taxon>
        <taxon>Pseudomonadati</taxon>
        <taxon>Pseudomonadota</taxon>
        <taxon>Alphaproteobacteria</taxon>
        <taxon>Acetobacterales</taxon>
        <taxon>Acetobacteraceae</taxon>
        <taxon>Gluconobacter</taxon>
    </lineage>
</organism>
<dbReference type="PATRIC" id="fig|1088869.3.peg.2838"/>
<dbReference type="Proteomes" id="UP000004949">
    <property type="component" value="Unassembled WGS sequence"/>
</dbReference>
<dbReference type="AlphaFoldDB" id="G6XMX5"/>
<evidence type="ECO:0000313" key="2">
    <source>
        <dbReference type="Proteomes" id="UP000004949"/>
    </source>
</evidence>
<sequence>MTAGQISDYTGASVLLDILPAAQWMLGDRGMMPTGSGTPWKRKV</sequence>
<evidence type="ECO:0000313" key="1">
    <source>
        <dbReference type="EMBL" id="EHH66896.1"/>
    </source>
</evidence>
<name>G6XMX5_9PROT</name>
<keyword evidence="2" id="KW-1185">Reference proteome</keyword>
<comment type="caution">
    <text evidence="1">The sequence shown here is derived from an EMBL/GenBank/DDBJ whole genome shotgun (WGS) entry which is preliminary data.</text>
</comment>
<reference evidence="1 2" key="1">
    <citation type="submission" date="2011-10" db="EMBL/GenBank/DDBJ databases">
        <title>Genome sequence of Gluconobacter morbifer G707, isolated from Drosophila gut.</title>
        <authorList>
            <person name="Lee W.-J."/>
            <person name="Kim E.-K."/>
        </authorList>
    </citation>
    <scope>NUCLEOTIDE SEQUENCE [LARGE SCALE GENOMIC DNA]</scope>
    <source>
        <strain evidence="1 2">G707</strain>
    </source>
</reference>
<proteinExistence type="predicted"/>
<dbReference type="EMBL" id="AGQV01000017">
    <property type="protein sequence ID" value="EHH66896.1"/>
    <property type="molecule type" value="Genomic_DNA"/>
</dbReference>
<accession>G6XMX5</accession>
<protein>
    <submittedName>
        <fullName evidence="1">Transposase, IS4 family protein</fullName>
    </submittedName>
</protein>
<gene>
    <name evidence="1" type="ORF">GMO_28430</name>
</gene>